<dbReference type="Pfam" id="PF13468">
    <property type="entry name" value="Glyoxalase_3"/>
    <property type="match status" value="1"/>
</dbReference>
<dbReference type="OrthoDB" id="5801364at2"/>
<dbReference type="PATRIC" id="fig|413882.6.peg.2835"/>
<organism evidence="2 3">
    <name type="scientific">Caldimonas brevitalea</name>
    <dbReference type="NCBI Taxonomy" id="413882"/>
    <lineage>
        <taxon>Bacteria</taxon>
        <taxon>Pseudomonadati</taxon>
        <taxon>Pseudomonadota</taxon>
        <taxon>Betaproteobacteria</taxon>
        <taxon>Burkholderiales</taxon>
        <taxon>Sphaerotilaceae</taxon>
        <taxon>Caldimonas</taxon>
    </lineage>
</organism>
<dbReference type="AlphaFoldDB" id="A0A0G3BJ60"/>
<evidence type="ECO:0000259" key="1">
    <source>
        <dbReference type="Pfam" id="PF13468"/>
    </source>
</evidence>
<dbReference type="KEGG" id="pbh:AAW51_2716"/>
<evidence type="ECO:0000313" key="2">
    <source>
        <dbReference type="EMBL" id="AKJ29407.1"/>
    </source>
</evidence>
<sequence>MLQLDHITVAALDLAEGVAHVEARLGVPVPKGGRHAAMGTHNHLLRLGPALFLEVIAPDPRAAPIGRKRWFCLDDPEMRRALAAGPRLVTWVVRTASIDTALASLPGSLGPAVEVGRDGLSWRISVPEDGRMPFEGAYPTLIEWAQGPHPAHRMSDLGCELEHLYVSHPAARQMAEELRPHLFDVRVTWKDSPNAGCEAVIRTPVGLRTLN</sequence>
<reference evidence="2 3" key="1">
    <citation type="submission" date="2015-05" db="EMBL/GenBank/DDBJ databases">
        <authorList>
            <person name="Tang B."/>
            <person name="Yu Y."/>
        </authorList>
    </citation>
    <scope>NUCLEOTIDE SEQUENCE [LARGE SCALE GENOMIC DNA]</scope>
    <source>
        <strain evidence="2 3">DSM 7029</strain>
    </source>
</reference>
<dbReference type="RefSeq" id="WP_047195040.1">
    <property type="nucleotide sequence ID" value="NZ_CP011371.1"/>
</dbReference>
<dbReference type="EMBL" id="CP011371">
    <property type="protein sequence ID" value="AKJ29407.1"/>
    <property type="molecule type" value="Genomic_DNA"/>
</dbReference>
<dbReference type="InterPro" id="IPR025870">
    <property type="entry name" value="Glyoxalase-like_dom"/>
</dbReference>
<feature type="domain" description="Glyoxalase-like" evidence="1">
    <location>
        <begin position="4"/>
        <end position="179"/>
    </location>
</feature>
<dbReference type="STRING" id="413882.AAW51_2716"/>
<accession>A0A0G3BJ60</accession>
<dbReference type="Proteomes" id="UP000035352">
    <property type="component" value="Chromosome"/>
</dbReference>
<gene>
    <name evidence="2" type="ORF">AAW51_2716</name>
</gene>
<evidence type="ECO:0000313" key="3">
    <source>
        <dbReference type="Proteomes" id="UP000035352"/>
    </source>
</evidence>
<protein>
    <recommendedName>
        <fullName evidence="1">Glyoxalase-like domain-containing protein</fullName>
    </recommendedName>
</protein>
<name>A0A0G3BJ60_9BURK</name>
<dbReference type="InterPro" id="IPR029068">
    <property type="entry name" value="Glyas_Bleomycin-R_OHBP_Dase"/>
</dbReference>
<keyword evidence="3" id="KW-1185">Reference proteome</keyword>
<dbReference type="Gene3D" id="3.10.180.10">
    <property type="entry name" value="2,3-Dihydroxybiphenyl 1,2-Dioxygenase, domain 1"/>
    <property type="match status" value="1"/>
</dbReference>
<proteinExistence type="predicted"/>